<gene>
    <name evidence="7" type="ORF">SAMN06265222_1285</name>
</gene>
<dbReference type="InterPro" id="IPR007627">
    <property type="entry name" value="RNA_pol_sigma70_r2"/>
</dbReference>
<feature type="domain" description="RNA polymerase sigma factor 70 region 4 type 2" evidence="6">
    <location>
        <begin position="109"/>
        <end position="161"/>
    </location>
</feature>
<dbReference type="InterPro" id="IPR013324">
    <property type="entry name" value="RNA_pol_sigma_r3/r4-like"/>
</dbReference>
<organism evidence="7 8">
    <name type="scientific">Neorhodopirellula lusitana</name>
    <dbReference type="NCBI Taxonomy" id="445327"/>
    <lineage>
        <taxon>Bacteria</taxon>
        <taxon>Pseudomonadati</taxon>
        <taxon>Planctomycetota</taxon>
        <taxon>Planctomycetia</taxon>
        <taxon>Pirellulales</taxon>
        <taxon>Pirellulaceae</taxon>
        <taxon>Neorhodopirellula</taxon>
    </lineage>
</organism>
<evidence type="ECO:0000256" key="1">
    <source>
        <dbReference type="ARBA" id="ARBA00010641"/>
    </source>
</evidence>
<dbReference type="PANTHER" id="PTHR43133:SF51">
    <property type="entry name" value="RNA POLYMERASE SIGMA FACTOR"/>
    <property type="match status" value="1"/>
</dbReference>
<dbReference type="InterPro" id="IPR014284">
    <property type="entry name" value="RNA_pol_sigma-70_dom"/>
</dbReference>
<dbReference type="Gene3D" id="1.10.1740.10">
    <property type="match status" value="1"/>
</dbReference>
<dbReference type="InterPro" id="IPR013325">
    <property type="entry name" value="RNA_pol_sigma_r2"/>
</dbReference>
<dbReference type="NCBIfam" id="TIGR02989">
    <property type="entry name" value="Sig-70_gvs1"/>
    <property type="match status" value="1"/>
</dbReference>
<dbReference type="EMBL" id="FXUG01000028">
    <property type="protein sequence ID" value="SMP78830.1"/>
    <property type="molecule type" value="Genomic_DNA"/>
</dbReference>
<dbReference type="PANTHER" id="PTHR43133">
    <property type="entry name" value="RNA POLYMERASE ECF-TYPE SIGMA FACTO"/>
    <property type="match status" value="1"/>
</dbReference>
<evidence type="ECO:0000313" key="7">
    <source>
        <dbReference type="EMBL" id="SMP78830.1"/>
    </source>
</evidence>
<sequence>MISENSSDAAVLWVQAEPRLRAFVAAAVWDVHHAEDVLQNTATVVLENFHAYDPKRPFLPWAMGIARFKVMDYFRSQSSSHPQFSDLTLANLATVAQDLNDEELVDRRRALKDCVARLKGRQRKVIELRYLDGRSTAEVATKLETSCSTIEVTLHRARSALRNCVGRMGSDIPTMG</sequence>
<proteinExistence type="inferred from homology"/>
<dbReference type="Gene3D" id="1.10.10.10">
    <property type="entry name" value="Winged helix-like DNA-binding domain superfamily/Winged helix DNA-binding domain"/>
    <property type="match status" value="1"/>
</dbReference>
<dbReference type="InterPro" id="IPR013249">
    <property type="entry name" value="RNA_pol_sigma70_r4_t2"/>
</dbReference>
<dbReference type="Pfam" id="PF04542">
    <property type="entry name" value="Sigma70_r2"/>
    <property type="match status" value="1"/>
</dbReference>
<keyword evidence="2" id="KW-0805">Transcription regulation</keyword>
<dbReference type="InterPro" id="IPR039425">
    <property type="entry name" value="RNA_pol_sigma-70-like"/>
</dbReference>
<accession>A0ABY1QRH1</accession>
<dbReference type="Proteomes" id="UP001158067">
    <property type="component" value="Unassembled WGS sequence"/>
</dbReference>
<reference evidence="7 8" key="1">
    <citation type="submission" date="2017-05" db="EMBL/GenBank/DDBJ databases">
        <authorList>
            <person name="Varghese N."/>
            <person name="Submissions S."/>
        </authorList>
    </citation>
    <scope>NUCLEOTIDE SEQUENCE [LARGE SCALE GENOMIC DNA]</scope>
    <source>
        <strain evidence="7 8">DSM 25457</strain>
    </source>
</reference>
<dbReference type="SUPFAM" id="SSF88659">
    <property type="entry name" value="Sigma3 and sigma4 domains of RNA polymerase sigma factors"/>
    <property type="match status" value="1"/>
</dbReference>
<feature type="domain" description="RNA polymerase sigma-70 region 2" evidence="5">
    <location>
        <begin position="17"/>
        <end position="78"/>
    </location>
</feature>
<evidence type="ECO:0000259" key="5">
    <source>
        <dbReference type="Pfam" id="PF04542"/>
    </source>
</evidence>
<dbReference type="NCBIfam" id="TIGR02937">
    <property type="entry name" value="sigma70-ECF"/>
    <property type="match status" value="1"/>
</dbReference>
<dbReference type="RefSeq" id="WP_283435558.1">
    <property type="nucleotide sequence ID" value="NZ_FXUG01000028.1"/>
</dbReference>
<evidence type="ECO:0000256" key="3">
    <source>
        <dbReference type="ARBA" id="ARBA00023082"/>
    </source>
</evidence>
<keyword evidence="3" id="KW-0731">Sigma factor</keyword>
<dbReference type="SUPFAM" id="SSF88946">
    <property type="entry name" value="Sigma2 domain of RNA polymerase sigma factors"/>
    <property type="match status" value="1"/>
</dbReference>
<name>A0ABY1QRH1_9BACT</name>
<comment type="similarity">
    <text evidence="1">Belongs to the sigma-70 factor family. ECF subfamily.</text>
</comment>
<keyword evidence="8" id="KW-1185">Reference proteome</keyword>
<evidence type="ECO:0000256" key="4">
    <source>
        <dbReference type="ARBA" id="ARBA00023163"/>
    </source>
</evidence>
<evidence type="ECO:0000313" key="8">
    <source>
        <dbReference type="Proteomes" id="UP001158067"/>
    </source>
</evidence>
<evidence type="ECO:0000256" key="2">
    <source>
        <dbReference type="ARBA" id="ARBA00023015"/>
    </source>
</evidence>
<dbReference type="CDD" id="cd06171">
    <property type="entry name" value="Sigma70_r4"/>
    <property type="match status" value="1"/>
</dbReference>
<dbReference type="Pfam" id="PF08281">
    <property type="entry name" value="Sigma70_r4_2"/>
    <property type="match status" value="1"/>
</dbReference>
<comment type="caution">
    <text evidence="7">The sequence shown here is derived from an EMBL/GenBank/DDBJ whole genome shotgun (WGS) entry which is preliminary data.</text>
</comment>
<dbReference type="InterPro" id="IPR014331">
    <property type="entry name" value="RNA_pol_sigma70_ECF_RHOBA"/>
</dbReference>
<dbReference type="InterPro" id="IPR036388">
    <property type="entry name" value="WH-like_DNA-bd_sf"/>
</dbReference>
<keyword evidence="4" id="KW-0804">Transcription</keyword>
<protein>
    <submittedName>
        <fullName evidence="7">RNA polymerase sigma-70 factor, ECF subfamily</fullName>
    </submittedName>
</protein>
<evidence type="ECO:0000259" key="6">
    <source>
        <dbReference type="Pfam" id="PF08281"/>
    </source>
</evidence>